<evidence type="ECO:0000256" key="2">
    <source>
        <dbReference type="SAM" id="MobiDB-lite"/>
    </source>
</evidence>
<keyword evidence="5" id="KW-1185">Reference proteome</keyword>
<gene>
    <name evidence="4" type="ORF">H2O73_18910</name>
</gene>
<dbReference type="GO" id="GO:0008168">
    <property type="term" value="F:methyltransferase activity"/>
    <property type="evidence" value="ECO:0007669"/>
    <property type="project" value="UniProtKB-KW"/>
</dbReference>
<dbReference type="GO" id="GO:0032259">
    <property type="term" value="P:methylation"/>
    <property type="evidence" value="ECO:0007669"/>
    <property type="project" value="UniProtKB-KW"/>
</dbReference>
<sequence length="412" mass="46195">MTSKKNNDQVKSEKNEEVQEQSVETTSPTETKSEAKSETVTDTAVEPKAQPESTTVEQDKPTTTPQVEEKQGKRGVKLGVIAIVLSILFGGGLTYHMQQKDAQYQAQLNELTAKLEQTKTALTNEVVAAEKATIAKATEISHRADTVLAQQQKSIESLQVALADVKGRRPNDWLLAEADYLVKLAGRKLFLENDAESATLLMESADQRIAALNDPSLVPLRKSMANDITKLKSIPLIDRDGLVLRLTALQQQVDDLPLANAILPEAKVEKPEQVSQDINDWQANLKTSLKDFSENFITFRTRDGNVIPLLSPQQHFYLKENMKAKLETAIKAVYVEQQDIYVAALTTAEKWSQSFYDQENNSVKEFNKTLELLSKQTVQVEYPVKLETQQVLSDVIRERLRREVTTLVTEEK</sequence>
<dbReference type="AlphaFoldDB" id="A0A7W2FUF3"/>
<evidence type="ECO:0000256" key="1">
    <source>
        <dbReference type="SAM" id="Coils"/>
    </source>
</evidence>
<reference evidence="4 5" key="1">
    <citation type="submission" date="2020-07" db="EMBL/GenBank/DDBJ databases">
        <title>Vibrio marinisediminis sp. nov., isolated from marine sediment.</title>
        <authorList>
            <person name="Ji X."/>
        </authorList>
    </citation>
    <scope>NUCLEOTIDE SEQUENCE [LARGE SCALE GENOMIC DNA]</scope>
    <source>
        <strain evidence="4 5">404</strain>
    </source>
</reference>
<feature type="compositionally biased region" description="Polar residues" evidence="2">
    <location>
        <begin position="51"/>
        <end position="66"/>
    </location>
</feature>
<evidence type="ECO:0000256" key="3">
    <source>
        <dbReference type="SAM" id="Phobius"/>
    </source>
</evidence>
<dbReference type="PANTHER" id="PTHR38043:SF1">
    <property type="entry name" value="PROTEIN HEMX"/>
    <property type="match status" value="1"/>
</dbReference>
<evidence type="ECO:0000313" key="4">
    <source>
        <dbReference type="EMBL" id="MBA5764431.1"/>
    </source>
</evidence>
<dbReference type="Pfam" id="PF04375">
    <property type="entry name" value="HemX"/>
    <property type="match status" value="1"/>
</dbReference>
<keyword evidence="3" id="KW-0472">Membrane</keyword>
<dbReference type="RefSeq" id="WP_182110482.1">
    <property type="nucleotide sequence ID" value="NZ_JACFYF010000021.1"/>
</dbReference>
<keyword evidence="4" id="KW-0489">Methyltransferase</keyword>
<keyword evidence="3" id="KW-0812">Transmembrane</keyword>
<feature type="compositionally biased region" description="Basic and acidic residues" evidence="2">
    <location>
        <begin position="1"/>
        <end position="17"/>
    </location>
</feature>
<dbReference type="InterPro" id="IPR007470">
    <property type="entry name" value="HemX"/>
</dbReference>
<evidence type="ECO:0000313" key="5">
    <source>
        <dbReference type="Proteomes" id="UP000571701"/>
    </source>
</evidence>
<keyword evidence="3" id="KW-1133">Transmembrane helix</keyword>
<feature type="coiled-coil region" evidence="1">
    <location>
        <begin position="101"/>
        <end position="168"/>
    </location>
</feature>
<comment type="caution">
    <text evidence="4">The sequence shown here is derived from an EMBL/GenBank/DDBJ whole genome shotgun (WGS) entry which is preliminary data.</text>
</comment>
<keyword evidence="1" id="KW-0175">Coiled coil</keyword>
<dbReference type="PANTHER" id="PTHR38043">
    <property type="entry name" value="PROTEIN HEMX"/>
    <property type="match status" value="1"/>
</dbReference>
<accession>A0A7W2FUF3</accession>
<name>A0A7W2FUF3_9VIBR</name>
<dbReference type="EMBL" id="JACFYF010000021">
    <property type="protein sequence ID" value="MBA5764431.1"/>
    <property type="molecule type" value="Genomic_DNA"/>
</dbReference>
<organism evidence="4 5">
    <name type="scientific">Vibrio marinisediminis</name>
    <dbReference type="NCBI Taxonomy" id="2758441"/>
    <lineage>
        <taxon>Bacteria</taxon>
        <taxon>Pseudomonadati</taxon>
        <taxon>Pseudomonadota</taxon>
        <taxon>Gammaproteobacteria</taxon>
        <taxon>Vibrionales</taxon>
        <taxon>Vibrionaceae</taxon>
        <taxon>Vibrio</taxon>
    </lineage>
</organism>
<dbReference type="Proteomes" id="UP000571701">
    <property type="component" value="Unassembled WGS sequence"/>
</dbReference>
<proteinExistence type="predicted"/>
<keyword evidence="4" id="KW-0808">Transferase</keyword>
<feature type="compositionally biased region" description="Polar residues" evidence="2">
    <location>
        <begin position="20"/>
        <end position="30"/>
    </location>
</feature>
<feature type="region of interest" description="Disordered" evidence="2">
    <location>
        <begin position="1"/>
        <end position="71"/>
    </location>
</feature>
<protein>
    <submittedName>
        <fullName evidence="4">Uroporphyrinogen-III C-methyltransferase</fullName>
    </submittedName>
</protein>
<feature type="transmembrane region" description="Helical" evidence="3">
    <location>
        <begin position="78"/>
        <end position="97"/>
    </location>
</feature>